<dbReference type="InterPro" id="IPR012337">
    <property type="entry name" value="RNaseH-like_sf"/>
</dbReference>
<dbReference type="Pfam" id="PF14372">
    <property type="entry name" value="hAT-like_RNase-H"/>
    <property type="match status" value="1"/>
</dbReference>
<evidence type="ECO:0000313" key="2">
    <source>
        <dbReference type="EMBL" id="CAL1406039.1"/>
    </source>
</evidence>
<dbReference type="PANTHER" id="PTHR23272:SF187">
    <property type="entry name" value="AC9 TRANSPOSASE-RELATED"/>
    <property type="match status" value="1"/>
</dbReference>
<dbReference type="GO" id="GO:0003677">
    <property type="term" value="F:DNA binding"/>
    <property type="evidence" value="ECO:0007669"/>
    <property type="project" value="InterPro"/>
</dbReference>
<sequence length="243" mass="28693">MDSMLSNGSMIHMCCCAHILNLIVKEGMKVIGEGIQKIRDSVQFWMGTPKRWEKFEETARQLRNQTGKKLLLDCETRWNSTFLMLNTALEYKDVFNRLKHREPKYKCLPSELDWSLTKEICTRLEMFYKATNLFSGTKYPTANLCFPVVCEIKVALDQWRVCGIERIENMAADMLVKYEKYWSDVHVLMAVAAILDPRYKFDVLDCYFPEIYGQNSDLEVERILGLCRKFVEEYEEEEREKEQ</sequence>
<keyword evidence="3" id="KW-1185">Reference proteome</keyword>
<name>A0AAV2G5V4_9ROSI</name>
<dbReference type="Proteomes" id="UP001497516">
    <property type="component" value="Chromosome 8"/>
</dbReference>
<dbReference type="EMBL" id="OZ034821">
    <property type="protein sequence ID" value="CAL1406039.1"/>
    <property type="molecule type" value="Genomic_DNA"/>
</dbReference>
<proteinExistence type="predicted"/>
<evidence type="ECO:0000313" key="3">
    <source>
        <dbReference type="Proteomes" id="UP001497516"/>
    </source>
</evidence>
<dbReference type="SUPFAM" id="SSF53098">
    <property type="entry name" value="Ribonuclease H-like"/>
    <property type="match status" value="1"/>
</dbReference>
<protein>
    <recommendedName>
        <fullName evidence="1">hAT-like transposase RNase-H fold domain-containing protein</fullName>
    </recommendedName>
</protein>
<feature type="domain" description="hAT-like transposase RNase-H fold" evidence="1">
    <location>
        <begin position="135"/>
        <end position="234"/>
    </location>
</feature>
<dbReference type="InterPro" id="IPR025525">
    <property type="entry name" value="hAT-like_transposase_RNase-H"/>
</dbReference>
<gene>
    <name evidence="2" type="ORF">LTRI10_LOCUS45793</name>
</gene>
<dbReference type="PANTHER" id="PTHR23272">
    <property type="entry name" value="BED FINGER-RELATED"/>
    <property type="match status" value="1"/>
</dbReference>
<evidence type="ECO:0000259" key="1">
    <source>
        <dbReference type="Pfam" id="PF14372"/>
    </source>
</evidence>
<accession>A0AAV2G5V4</accession>
<reference evidence="2 3" key="1">
    <citation type="submission" date="2024-04" db="EMBL/GenBank/DDBJ databases">
        <authorList>
            <person name="Fracassetti M."/>
        </authorList>
    </citation>
    <scope>NUCLEOTIDE SEQUENCE [LARGE SCALE GENOMIC DNA]</scope>
</reference>
<dbReference type="AlphaFoldDB" id="A0AAV2G5V4"/>
<organism evidence="2 3">
    <name type="scientific">Linum trigynum</name>
    <dbReference type="NCBI Taxonomy" id="586398"/>
    <lineage>
        <taxon>Eukaryota</taxon>
        <taxon>Viridiplantae</taxon>
        <taxon>Streptophyta</taxon>
        <taxon>Embryophyta</taxon>
        <taxon>Tracheophyta</taxon>
        <taxon>Spermatophyta</taxon>
        <taxon>Magnoliopsida</taxon>
        <taxon>eudicotyledons</taxon>
        <taxon>Gunneridae</taxon>
        <taxon>Pentapetalae</taxon>
        <taxon>rosids</taxon>
        <taxon>fabids</taxon>
        <taxon>Malpighiales</taxon>
        <taxon>Linaceae</taxon>
        <taxon>Linum</taxon>
    </lineage>
</organism>